<evidence type="ECO:0000256" key="4">
    <source>
        <dbReference type="ARBA" id="ARBA00023002"/>
    </source>
</evidence>
<evidence type="ECO:0000256" key="1">
    <source>
        <dbReference type="ARBA" id="ARBA00007801"/>
    </source>
</evidence>
<dbReference type="SUPFAM" id="SSF52833">
    <property type="entry name" value="Thioredoxin-like"/>
    <property type="match status" value="1"/>
</dbReference>
<dbReference type="InterPro" id="IPR036249">
    <property type="entry name" value="Thioredoxin-like_sf"/>
</dbReference>
<dbReference type="Pfam" id="PF07976">
    <property type="entry name" value="Phe_hydrox_dim"/>
    <property type="match status" value="1"/>
</dbReference>
<dbReference type="InterPro" id="IPR012941">
    <property type="entry name" value="Phe_hydrox_C_dim_dom"/>
</dbReference>
<dbReference type="Pfam" id="PF01494">
    <property type="entry name" value="FAD_binding_3"/>
    <property type="match status" value="2"/>
</dbReference>
<dbReference type="PRINTS" id="PR00420">
    <property type="entry name" value="RNGMNOXGNASE"/>
</dbReference>
<keyword evidence="8" id="KW-1185">Reference proteome</keyword>
<evidence type="ECO:0000313" key="8">
    <source>
        <dbReference type="Proteomes" id="UP000054266"/>
    </source>
</evidence>
<evidence type="ECO:0000256" key="3">
    <source>
        <dbReference type="ARBA" id="ARBA00022827"/>
    </source>
</evidence>
<proteinExistence type="inferred from homology"/>
<feature type="domain" description="Phenol hydroxylase-like C-terminal dimerisation" evidence="6">
    <location>
        <begin position="477"/>
        <end position="691"/>
    </location>
</feature>
<gene>
    <name evidence="7" type="ORF">PV04_01992</name>
</gene>
<dbReference type="STRING" id="5601.A0A0D2FZH4"/>
<evidence type="ECO:0000256" key="2">
    <source>
        <dbReference type="ARBA" id="ARBA00022630"/>
    </source>
</evidence>
<feature type="domain" description="FAD-binding" evidence="5">
    <location>
        <begin position="220"/>
        <end position="434"/>
    </location>
</feature>
<evidence type="ECO:0008006" key="9">
    <source>
        <dbReference type="Google" id="ProtNLM"/>
    </source>
</evidence>
<dbReference type="Gene3D" id="3.40.30.20">
    <property type="match status" value="1"/>
</dbReference>
<dbReference type="InterPro" id="IPR050641">
    <property type="entry name" value="RIFMO-like"/>
</dbReference>
<reference evidence="7 8" key="1">
    <citation type="submission" date="2015-01" db="EMBL/GenBank/DDBJ databases">
        <title>The Genome Sequence of Capronia semiimmersa CBS27337.</title>
        <authorList>
            <consortium name="The Broad Institute Genomics Platform"/>
            <person name="Cuomo C."/>
            <person name="de Hoog S."/>
            <person name="Gorbushina A."/>
            <person name="Stielow B."/>
            <person name="Teixiera M."/>
            <person name="Abouelleil A."/>
            <person name="Chapman S.B."/>
            <person name="Priest M."/>
            <person name="Young S.K."/>
            <person name="Wortman J."/>
            <person name="Nusbaum C."/>
            <person name="Birren B."/>
        </authorList>
    </citation>
    <scope>NUCLEOTIDE SEQUENCE [LARGE SCALE GENOMIC DNA]</scope>
    <source>
        <strain evidence="7 8">CBS 27337</strain>
    </source>
</reference>
<dbReference type="PANTHER" id="PTHR43004:SF20">
    <property type="entry name" value="2-MONOOXYGENASE, PUTATIVE (AFU_ORTHOLOGUE AFUA_1G13660)-RELATED"/>
    <property type="match status" value="1"/>
</dbReference>
<dbReference type="GO" id="GO:0016709">
    <property type="term" value="F:oxidoreductase activity, acting on paired donors, with incorporation or reduction of molecular oxygen, NAD(P)H as one donor, and incorporation of one atom of oxygen"/>
    <property type="evidence" value="ECO:0007669"/>
    <property type="project" value="UniProtKB-ARBA"/>
</dbReference>
<dbReference type="InterPro" id="IPR038220">
    <property type="entry name" value="PHOX_C_sf"/>
</dbReference>
<dbReference type="AlphaFoldDB" id="A0A0D2FZH4"/>
<dbReference type="GO" id="GO:0071949">
    <property type="term" value="F:FAD binding"/>
    <property type="evidence" value="ECO:0007669"/>
    <property type="project" value="InterPro"/>
</dbReference>
<accession>A0A0D2FZH4</accession>
<keyword evidence="3" id="KW-0274">FAD</keyword>
<keyword evidence="4" id="KW-0560">Oxidoreductase</keyword>
<keyword evidence="2" id="KW-0285">Flavoprotein</keyword>
<dbReference type="CDD" id="cd02979">
    <property type="entry name" value="PHOX_C"/>
    <property type="match status" value="1"/>
</dbReference>
<evidence type="ECO:0000259" key="6">
    <source>
        <dbReference type="Pfam" id="PF07976"/>
    </source>
</evidence>
<dbReference type="SUPFAM" id="SSF51905">
    <property type="entry name" value="FAD/NAD(P)-binding domain"/>
    <property type="match status" value="1"/>
</dbReference>
<evidence type="ECO:0000259" key="5">
    <source>
        <dbReference type="Pfam" id="PF01494"/>
    </source>
</evidence>
<sequence>MAQGAGSADEHSEVDVLIVGAGPAGLMMANWMSRCGIRTRIVDKRGTKIFNGQADGLQCRTLEIFDSFDFGHRAWIESNHMLEICLWNPDPNTGIIHRSDRIPDTIPNISRFQQVVLHQGRIERFFLDSISENSKKTLKDVPGWEDGIKVEHGVLPTSLEFDDSLAESTDAYPITVRLRHLTEEEATPKQSATSLNGSGLQDGLFRSNLAPDDTQDLLERTKALQVKAGREEIVKAKYMLGADGAHSWVRNQLGFKLQGESTDYIWGVLDIIPITDFPDIRMRCAIHSESSGSVMVIPRENKLVRLYIQLTTTENAEGGKKADRSKINPETILASAQKILRPYKITYRYCDWWTAYQIGQRVGDSFSLKERIFLAGDAVHTHSPKAGQGMNVSMQDAFNLGWKVASVVKGTSNRSILKTYQSERRRIAQDLIDFDHRFSRLFSGRPAKDVLDEEGISMEEFKQAFLKGNLFASGVAVDYGASVVVAKSGDSAKQGDGTEVLGEEKLRVVSNQDLAAEIKVGMRMPSFKVLNQSDARPWHFQELLKSNGTWRIVVFAGNIKAPGQKAKLDKLGEKLSSSTSFLKRFTPPNKRYDSVFELLSVHSTPRQEVTVFDFPPVFRPWDDHDGWDYWKIFVDDVSYHEGYGDAYKNYGVDREKGCAVILRPDQYVSWVGEMDDYESMDRFFSGFMVEQPSGQERVTVNGGEGASEPHAVNGAGLTATDEAVVGTAAA</sequence>
<feature type="domain" description="FAD-binding" evidence="5">
    <location>
        <begin position="13"/>
        <end position="92"/>
    </location>
</feature>
<dbReference type="Proteomes" id="UP000054266">
    <property type="component" value="Unassembled WGS sequence"/>
</dbReference>
<dbReference type="Gene3D" id="3.50.50.60">
    <property type="entry name" value="FAD/NAD(P)-binding domain"/>
    <property type="match status" value="1"/>
</dbReference>
<organism evidence="7 8">
    <name type="scientific">Phialophora macrospora</name>
    <dbReference type="NCBI Taxonomy" id="1851006"/>
    <lineage>
        <taxon>Eukaryota</taxon>
        <taxon>Fungi</taxon>
        <taxon>Dikarya</taxon>
        <taxon>Ascomycota</taxon>
        <taxon>Pezizomycotina</taxon>
        <taxon>Eurotiomycetes</taxon>
        <taxon>Chaetothyriomycetidae</taxon>
        <taxon>Chaetothyriales</taxon>
        <taxon>Herpotrichiellaceae</taxon>
        <taxon>Phialophora</taxon>
    </lineage>
</organism>
<dbReference type="InterPro" id="IPR002938">
    <property type="entry name" value="FAD-bd"/>
</dbReference>
<name>A0A0D2FZH4_9EURO</name>
<protein>
    <recommendedName>
        <fullName evidence="9">Phenol 2-monooxygenase</fullName>
    </recommendedName>
</protein>
<dbReference type="HOGENOM" id="CLU_009665_9_2_1"/>
<dbReference type="PANTHER" id="PTHR43004">
    <property type="entry name" value="TRK SYSTEM POTASSIUM UPTAKE PROTEIN"/>
    <property type="match status" value="1"/>
</dbReference>
<comment type="similarity">
    <text evidence="1">Belongs to the PheA/TfdB FAD monooxygenase family.</text>
</comment>
<evidence type="ECO:0000313" key="7">
    <source>
        <dbReference type="EMBL" id="KIW73913.1"/>
    </source>
</evidence>
<dbReference type="Gene3D" id="3.30.9.10">
    <property type="entry name" value="D-Amino Acid Oxidase, subunit A, domain 2"/>
    <property type="match status" value="1"/>
</dbReference>
<dbReference type="SUPFAM" id="SSF54373">
    <property type="entry name" value="FAD-linked reductases, C-terminal domain"/>
    <property type="match status" value="1"/>
</dbReference>
<dbReference type="InterPro" id="IPR036188">
    <property type="entry name" value="FAD/NAD-bd_sf"/>
</dbReference>
<dbReference type="EMBL" id="KN846956">
    <property type="protein sequence ID" value="KIW73913.1"/>
    <property type="molecule type" value="Genomic_DNA"/>
</dbReference>